<accession>A0ABM4UYH5</accession>
<proteinExistence type="predicted"/>
<organism evidence="1 2">
    <name type="scientific">Coffea arabica</name>
    <name type="common">Arabian coffee</name>
    <dbReference type="NCBI Taxonomy" id="13443"/>
    <lineage>
        <taxon>Eukaryota</taxon>
        <taxon>Viridiplantae</taxon>
        <taxon>Streptophyta</taxon>
        <taxon>Embryophyta</taxon>
        <taxon>Tracheophyta</taxon>
        <taxon>Spermatophyta</taxon>
        <taxon>Magnoliopsida</taxon>
        <taxon>eudicotyledons</taxon>
        <taxon>Gunneridae</taxon>
        <taxon>Pentapetalae</taxon>
        <taxon>asterids</taxon>
        <taxon>lamiids</taxon>
        <taxon>Gentianales</taxon>
        <taxon>Rubiaceae</taxon>
        <taxon>Ixoroideae</taxon>
        <taxon>Gardenieae complex</taxon>
        <taxon>Bertiereae - Coffeeae clade</taxon>
        <taxon>Coffeeae</taxon>
        <taxon>Coffea</taxon>
    </lineage>
</organism>
<dbReference type="Proteomes" id="UP001652660">
    <property type="component" value="Chromosome 6e"/>
</dbReference>
<keyword evidence="1" id="KW-1185">Reference proteome</keyword>
<protein>
    <submittedName>
        <fullName evidence="2">Uncharacterized protein</fullName>
    </submittedName>
</protein>
<name>A0ABM4UYH5_COFAR</name>
<dbReference type="PANTHER" id="PTHR33116">
    <property type="entry name" value="REVERSE TRANSCRIPTASE ZINC-BINDING DOMAIN-CONTAINING PROTEIN-RELATED-RELATED"/>
    <property type="match status" value="1"/>
</dbReference>
<dbReference type="PANTHER" id="PTHR33116:SF67">
    <property type="entry name" value="REVERSE TRANSCRIPTASE"/>
    <property type="match status" value="1"/>
</dbReference>
<reference evidence="2" key="1">
    <citation type="submission" date="2025-08" db="UniProtKB">
        <authorList>
            <consortium name="RefSeq"/>
        </authorList>
    </citation>
    <scope>IDENTIFICATION</scope>
    <source>
        <tissue evidence="2">Leaves</tissue>
    </source>
</reference>
<gene>
    <name evidence="2" type="primary">LOC140009860</name>
</gene>
<dbReference type="GeneID" id="140009860"/>
<evidence type="ECO:0000313" key="1">
    <source>
        <dbReference type="Proteomes" id="UP001652660"/>
    </source>
</evidence>
<sequence length="425" mass="48278">MTHFVIKLKRLKHTLEAWNRETFGNVFDNVVLVSRAIVSKQPGSYGVAESDSALITSQQNSQLLKEVTLTEAKRAVFDLDGNSTAGCDRFAGCFYTHCRDIIANDVLQAAQEFLCCLSLPKGIASTLVILIPNKESPTTFADFRRISLRTFISKVWGHNVIFKLDIMKAFDYVSWAFLSILMDRGDSHSVKALMDFLELYQSGSGQKINKEKSFCVMSCKCPTARKRLIARWTELQQKDLPFVYLGSKLFKGKGGRLILIKHVLAAIPLYTFTVLEPPKSILCQLEKIMSSFFWGEVDERDKRHWTKWSNLCKPTQENGLGLCQLDDTAKAFECKLWWKLGSSNTLWSQFMLSKYASVEHITTAAVKPSSSYNWKRMLRVRDLVENNLQILIRDGSASFWHDSWLGSSPLRGQKGKVPLLHIRGL</sequence>
<evidence type="ECO:0000313" key="2">
    <source>
        <dbReference type="RefSeq" id="XP_071912294.1"/>
    </source>
</evidence>
<dbReference type="RefSeq" id="XP_071912294.1">
    <property type="nucleotide sequence ID" value="XM_072056193.1"/>
</dbReference>